<dbReference type="PANTHER" id="PTHR12197:SF273">
    <property type="entry name" value="MYND-TYPE ZINC FINGER PROTEIN SAMB"/>
    <property type="match status" value="1"/>
</dbReference>
<feature type="region of interest" description="Disordered" evidence="1">
    <location>
        <begin position="625"/>
        <end position="664"/>
    </location>
</feature>
<proteinExistence type="predicted"/>
<dbReference type="Proteomes" id="UP000076632">
    <property type="component" value="Unassembled WGS sequence"/>
</dbReference>
<dbReference type="GeneID" id="28901923"/>
<dbReference type="AlphaFoldDB" id="A0A165INP1"/>
<dbReference type="STRING" id="1328760.A0A165INP1"/>
<dbReference type="InterPro" id="IPR046341">
    <property type="entry name" value="SET_dom_sf"/>
</dbReference>
<keyword evidence="3" id="KW-1185">Reference proteome</keyword>
<evidence type="ECO:0000256" key="1">
    <source>
        <dbReference type="SAM" id="MobiDB-lite"/>
    </source>
</evidence>
<dbReference type="RefSeq" id="XP_018190716.1">
    <property type="nucleotide sequence ID" value="XM_018336786.1"/>
</dbReference>
<dbReference type="OrthoDB" id="438641at2759"/>
<feature type="compositionally biased region" description="Acidic residues" evidence="1">
    <location>
        <begin position="127"/>
        <end position="154"/>
    </location>
</feature>
<dbReference type="InParanoid" id="A0A165INP1"/>
<dbReference type="SUPFAM" id="SSF82199">
    <property type="entry name" value="SET domain"/>
    <property type="match status" value="1"/>
</dbReference>
<feature type="compositionally biased region" description="Basic and acidic residues" evidence="1">
    <location>
        <begin position="650"/>
        <end position="659"/>
    </location>
</feature>
<feature type="region of interest" description="Disordered" evidence="1">
    <location>
        <begin position="294"/>
        <end position="316"/>
    </location>
</feature>
<accession>A0A165INP1</accession>
<gene>
    <name evidence="2" type="ORF">L228DRAFT_62964</name>
</gene>
<evidence type="ECO:0000313" key="3">
    <source>
        <dbReference type="Proteomes" id="UP000076632"/>
    </source>
</evidence>
<dbReference type="GO" id="GO:0005634">
    <property type="term" value="C:nucleus"/>
    <property type="evidence" value="ECO:0007669"/>
    <property type="project" value="TreeGrafter"/>
</dbReference>
<dbReference type="Gene3D" id="2.170.270.10">
    <property type="entry name" value="SET domain"/>
    <property type="match status" value="1"/>
</dbReference>
<feature type="region of interest" description="Disordered" evidence="1">
    <location>
        <begin position="111"/>
        <end position="154"/>
    </location>
</feature>
<sequence>MSSSSYSAWLDKRNTLTAQLEEDPYNLVIYSQRSHVYEELGYPDLAASDAYRALLLSDEVQDDCGEYYEDARASFENFLRREGLGSTASEDHETGSNAETSTGLAERLNGVSFSSADPDANGQEKEETNDEDEDEEEEEEEDEEDEEDGLPDELVEEKVSEYALDSYRTIARNLKHIGCARSAFDFCKRGLYVFRGDPVISALKQEIIQEHFPSSSSSSSSSSSDNTTTIPADFDPDDLPEKGSVRRELYPWNSHKPDRFSAESLAFLNEEMRKVAPKCEVRVSTLPLLGSAVQEGGEAKQDSDSDSNSNSTTTTTTAAATSIQQLGVFAKEDIAPGEVFLNENSLLTANNRLHEPLCDACSSVLPHNLPAGSLSAALAGEHPSNSLSLSSSTTTAPSGSFSPSSTSNPTSSSPPSASDPSSPSASNPTTTTAADIPYCPSCDDTVFCSRTCYDLAMTHYHPSVCGKDVDTIARDTSAREAADALYLLLLGRALAMAETTGHHPLELKEVKFIWGDFTSPAHPVDSLPFTFASNIQGPLHILEKMDINIFTALERYDTWVLNTLYAKFRGTASARLSTRDGRPEVSAVHPMWCLANHSCDPNVSWEWGGSVRFWARERRVKWGDGLGDGVGGGEGGGKAEAGGEGSGKGEAGREQKEQTGRIGGVKAGEEIMSHYCDVDLGVHDRREWAVGALGGLCMCERCVWEDKHTGETA</sequence>
<feature type="region of interest" description="Disordered" evidence="1">
    <location>
        <begin position="381"/>
        <end position="430"/>
    </location>
</feature>
<feature type="region of interest" description="Disordered" evidence="1">
    <location>
        <begin position="211"/>
        <end position="242"/>
    </location>
</feature>
<organism evidence="2 3">
    <name type="scientific">Xylona heveae (strain CBS 132557 / TC161)</name>
    <dbReference type="NCBI Taxonomy" id="1328760"/>
    <lineage>
        <taxon>Eukaryota</taxon>
        <taxon>Fungi</taxon>
        <taxon>Dikarya</taxon>
        <taxon>Ascomycota</taxon>
        <taxon>Pezizomycotina</taxon>
        <taxon>Xylonomycetes</taxon>
        <taxon>Xylonales</taxon>
        <taxon>Xylonaceae</taxon>
        <taxon>Xylona</taxon>
    </lineage>
</organism>
<dbReference type="OMA" id="CERCVWE"/>
<dbReference type="InterPro" id="IPR050869">
    <property type="entry name" value="H3K4_H4K5_MeTrfase"/>
</dbReference>
<dbReference type="EMBL" id="KV407455">
    <property type="protein sequence ID" value="KZF25161.1"/>
    <property type="molecule type" value="Genomic_DNA"/>
</dbReference>
<feature type="compositionally biased region" description="Low complexity" evidence="1">
    <location>
        <begin position="214"/>
        <end position="224"/>
    </location>
</feature>
<feature type="compositionally biased region" description="Low complexity" evidence="1">
    <location>
        <begin position="306"/>
        <end position="316"/>
    </location>
</feature>
<name>A0A165INP1_XYLHT</name>
<evidence type="ECO:0000313" key="2">
    <source>
        <dbReference type="EMBL" id="KZF25161.1"/>
    </source>
</evidence>
<protein>
    <submittedName>
        <fullName evidence="2">Uncharacterized protein</fullName>
    </submittedName>
</protein>
<reference evidence="2 3" key="1">
    <citation type="journal article" date="2016" name="Fungal Biol.">
        <title>The genome of Xylona heveae provides a window into fungal endophytism.</title>
        <authorList>
            <person name="Gazis R."/>
            <person name="Kuo A."/>
            <person name="Riley R."/>
            <person name="LaButti K."/>
            <person name="Lipzen A."/>
            <person name="Lin J."/>
            <person name="Amirebrahimi M."/>
            <person name="Hesse C.N."/>
            <person name="Spatafora J.W."/>
            <person name="Henrissat B."/>
            <person name="Hainaut M."/>
            <person name="Grigoriev I.V."/>
            <person name="Hibbett D.S."/>
        </authorList>
    </citation>
    <scope>NUCLEOTIDE SEQUENCE [LARGE SCALE GENOMIC DNA]</scope>
    <source>
        <strain evidence="2 3">TC161</strain>
    </source>
</reference>
<feature type="compositionally biased region" description="Gly residues" evidence="1">
    <location>
        <begin position="625"/>
        <end position="649"/>
    </location>
</feature>
<dbReference type="PANTHER" id="PTHR12197">
    <property type="entry name" value="HISTONE-LYSINE N-METHYLTRANSFERASE SMYD"/>
    <property type="match status" value="1"/>
</dbReference>